<evidence type="ECO:0000256" key="1">
    <source>
        <dbReference type="SAM" id="MobiDB-lite"/>
    </source>
</evidence>
<reference evidence="2" key="1">
    <citation type="submission" date="2020-02" db="EMBL/GenBank/DDBJ databases">
        <authorList>
            <person name="Meier V. D."/>
        </authorList>
    </citation>
    <scope>NUCLEOTIDE SEQUENCE</scope>
    <source>
        <strain evidence="2">AVDCRST_MAG05</strain>
    </source>
</reference>
<dbReference type="AlphaFoldDB" id="A0A6J4SQS7"/>
<feature type="compositionally biased region" description="Basic residues" evidence="1">
    <location>
        <begin position="36"/>
        <end position="57"/>
    </location>
</feature>
<feature type="compositionally biased region" description="Basic residues" evidence="1">
    <location>
        <begin position="8"/>
        <end position="24"/>
    </location>
</feature>
<accession>A0A6J4SQS7</accession>
<feature type="region of interest" description="Disordered" evidence="1">
    <location>
        <begin position="1"/>
        <end position="113"/>
    </location>
</feature>
<dbReference type="GO" id="GO:0008460">
    <property type="term" value="F:dTDP-glucose 4,6-dehydratase activity"/>
    <property type="evidence" value="ECO:0007669"/>
    <property type="project" value="UniProtKB-EC"/>
</dbReference>
<proteinExistence type="predicted"/>
<name>A0A6J4SQS7_9ACTN</name>
<protein>
    <submittedName>
        <fullName evidence="2">dTDP-glucose 4,6-dehydratase</fullName>
        <ecNumber evidence="2">4.2.1.46</ecNumber>
    </submittedName>
</protein>
<keyword evidence="2" id="KW-0456">Lyase</keyword>
<gene>
    <name evidence="2" type="ORF">AVDCRST_MAG05-2548</name>
</gene>
<evidence type="ECO:0000313" key="2">
    <source>
        <dbReference type="EMBL" id="CAA9502788.1"/>
    </source>
</evidence>
<sequence>GRAETHPTGHRRRRVYRRQLRARRGGALQGGEPGRPHVRRQPAHARPRGRRPRPRLRAGHDRRQGPRGAAARRARAGGGRQLCRRDARGPLHRRALRLCPDQRRRDARATGRG</sequence>
<feature type="non-terminal residue" evidence="2">
    <location>
        <position position="113"/>
    </location>
</feature>
<dbReference type="EC" id="4.2.1.46" evidence="2"/>
<organism evidence="2">
    <name type="scientific">uncultured Rubrobacteraceae bacterium</name>
    <dbReference type="NCBI Taxonomy" id="349277"/>
    <lineage>
        <taxon>Bacteria</taxon>
        <taxon>Bacillati</taxon>
        <taxon>Actinomycetota</taxon>
        <taxon>Rubrobacteria</taxon>
        <taxon>Rubrobacterales</taxon>
        <taxon>Rubrobacteraceae</taxon>
        <taxon>environmental samples</taxon>
    </lineage>
</organism>
<feature type="non-terminal residue" evidence="2">
    <location>
        <position position="1"/>
    </location>
</feature>
<feature type="compositionally biased region" description="Basic and acidic residues" evidence="1">
    <location>
        <begin position="100"/>
        <end position="113"/>
    </location>
</feature>
<dbReference type="EMBL" id="CADCVM010000279">
    <property type="protein sequence ID" value="CAA9502788.1"/>
    <property type="molecule type" value="Genomic_DNA"/>
</dbReference>